<evidence type="ECO:0000313" key="9">
    <source>
        <dbReference type="Proteomes" id="UP001174909"/>
    </source>
</evidence>
<dbReference type="Pfam" id="PF17191">
    <property type="entry name" value="RecG_wedge"/>
    <property type="match status" value="1"/>
</dbReference>
<reference evidence="8" key="1">
    <citation type="submission" date="2023-03" db="EMBL/GenBank/DDBJ databases">
        <authorList>
            <person name="Steffen K."/>
            <person name="Cardenas P."/>
        </authorList>
    </citation>
    <scope>NUCLEOTIDE SEQUENCE</scope>
</reference>
<dbReference type="SUPFAM" id="SSF50249">
    <property type="entry name" value="Nucleic acid-binding proteins"/>
    <property type="match status" value="1"/>
</dbReference>
<dbReference type="Gene3D" id="2.40.50.140">
    <property type="entry name" value="Nucleic acid-binding proteins"/>
    <property type="match status" value="1"/>
</dbReference>
<accession>A0AA35XBL0</accession>
<evidence type="ECO:0000256" key="1">
    <source>
        <dbReference type="ARBA" id="ARBA00022763"/>
    </source>
</evidence>
<gene>
    <name evidence="8" type="ORF">GBAR_LOCUS28828</name>
</gene>
<dbReference type="PANTHER" id="PTHR47964:SF1">
    <property type="entry name" value="ATP-DEPENDENT DNA HELICASE HOMOLOG RECG, CHLOROPLASTIC"/>
    <property type="match status" value="1"/>
</dbReference>
<dbReference type="EMBL" id="CASHTH010004032">
    <property type="protein sequence ID" value="CAI8052703.1"/>
    <property type="molecule type" value="Genomic_DNA"/>
</dbReference>
<keyword evidence="5" id="KW-0234">DNA repair</keyword>
<evidence type="ECO:0000256" key="6">
    <source>
        <dbReference type="SAM" id="MobiDB-lite"/>
    </source>
</evidence>
<dbReference type="GO" id="GO:0003677">
    <property type="term" value="F:DNA binding"/>
    <property type="evidence" value="ECO:0007669"/>
    <property type="project" value="UniProtKB-KW"/>
</dbReference>
<dbReference type="PANTHER" id="PTHR47964">
    <property type="entry name" value="ATP-DEPENDENT DNA HELICASE HOMOLOG RECG, CHLOROPLASTIC"/>
    <property type="match status" value="1"/>
</dbReference>
<sequence length="579" mass="64069">MLEGNDATASTQSRDSQTEKTGKANATRPRKPSRQRSTPESEPGPLNLESPVTALQRVDSKRAVQLGRLEVTTLRDLLYFFPRRHLDYSAVVKVAELQYGQERTVEGNILEIREERRGRNRQLRITEAQLADETGSVKVSWFGQGYLARTLPAGTRVAISGKVGDFNGRLVFESPEYEVLRGSQSSIHTGRLLPVYPLTQGLTGRTLRNLTWQTLQMGLPLVSESLPESVRKRRSLIPSREAIKQAHFPDGQANRDQARRRLAFDELLTLQLSVLSRRQKKNQLMGGVTIAGDSELVEGLISNLPFELTGAQRRSIDEILADLCQGTPPMNRLLQGEVGSGKTVVVLIALLAAIARGYQGSIMVPTEVLAEQHFQTVARLLGGMPLTVGLLTGSTRARPRRRLTGMASEGTLDLLIGTHALIQEGVEIPRLALAVMDEQHRFGVMQRSALRQKSDENPHTLVMSATPIPRTLQLTFYGDLDISTIDELPPGRQEILTRYVEPDRREAAYGFISREIQAGRQAFIVCPLIEESEVIEAKAATDEHQRLSRGGVPRTETGPSPRPHGLSGERQGDAAFSRR</sequence>
<dbReference type="PROSITE" id="PS51192">
    <property type="entry name" value="HELICASE_ATP_BIND_1"/>
    <property type="match status" value="1"/>
</dbReference>
<dbReference type="InterPro" id="IPR014001">
    <property type="entry name" value="Helicase_ATP-bd"/>
</dbReference>
<dbReference type="SMART" id="SM00487">
    <property type="entry name" value="DEXDc"/>
    <property type="match status" value="1"/>
</dbReference>
<keyword evidence="3 8" id="KW-0067">ATP-binding</keyword>
<dbReference type="InterPro" id="IPR012340">
    <property type="entry name" value="NA-bd_OB-fold"/>
</dbReference>
<dbReference type="GO" id="GO:0003678">
    <property type="term" value="F:DNA helicase activity"/>
    <property type="evidence" value="ECO:0007669"/>
    <property type="project" value="TreeGrafter"/>
</dbReference>
<keyword evidence="2" id="KW-0378">Hydrolase</keyword>
<keyword evidence="4" id="KW-0238">DNA-binding</keyword>
<evidence type="ECO:0000259" key="7">
    <source>
        <dbReference type="PROSITE" id="PS51192"/>
    </source>
</evidence>
<dbReference type="InterPro" id="IPR027417">
    <property type="entry name" value="P-loop_NTPase"/>
</dbReference>
<dbReference type="Gene3D" id="3.40.50.300">
    <property type="entry name" value="P-loop containing nucleotide triphosphate hydrolases"/>
    <property type="match status" value="2"/>
</dbReference>
<dbReference type="GO" id="GO:0016787">
    <property type="term" value="F:hydrolase activity"/>
    <property type="evidence" value="ECO:0007669"/>
    <property type="project" value="UniProtKB-KW"/>
</dbReference>
<keyword evidence="9" id="KW-1185">Reference proteome</keyword>
<dbReference type="GO" id="GO:0006281">
    <property type="term" value="P:DNA repair"/>
    <property type="evidence" value="ECO:0007669"/>
    <property type="project" value="UniProtKB-KW"/>
</dbReference>
<dbReference type="CDD" id="cd04488">
    <property type="entry name" value="RecG_wedge_OBF"/>
    <property type="match status" value="1"/>
</dbReference>
<dbReference type="InterPro" id="IPR033454">
    <property type="entry name" value="RecG_wedge"/>
</dbReference>
<proteinExistence type="predicted"/>
<keyword evidence="3 8" id="KW-0547">Nucleotide-binding</keyword>
<dbReference type="Pfam" id="PF00270">
    <property type="entry name" value="DEAD"/>
    <property type="match status" value="1"/>
</dbReference>
<dbReference type="InterPro" id="IPR011545">
    <property type="entry name" value="DEAD/DEAH_box_helicase_dom"/>
</dbReference>
<feature type="region of interest" description="Disordered" evidence="6">
    <location>
        <begin position="540"/>
        <end position="579"/>
    </location>
</feature>
<dbReference type="GO" id="GO:0005524">
    <property type="term" value="F:ATP binding"/>
    <property type="evidence" value="ECO:0007669"/>
    <property type="project" value="InterPro"/>
</dbReference>
<name>A0AA35XBL0_GEOBA</name>
<evidence type="ECO:0000256" key="4">
    <source>
        <dbReference type="ARBA" id="ARBA00023125"/>
    </source>
</evidence>
<dbReference type="SUPFAM" id="SSF52540">
    <property type="entry name" value="P-loop containing nucleoside triphosphate hydrolases"/>
    <property type="match status" value="1"/>
</dbReference>
<dbReference type="Proteomes" id="UP001174909">
    <property type="component" value="Unassembled WGS sequence"/>
</dbReference>
<evidence type="ECO:0000256" key="3">
    <source>
        <dbReference type="ARBA" id="ARBA00022806"/>
    </source>
</evidence>
<feature type="region of interest" description="Disordered" evidence="6">
    <location>
        <begin position="1"/>
        <end position="51"/>
    </location>
</feature>
<evidence type="ECO:0000313" key="8">
    <source>
        <dbReference type="EMBL" id="CAI8052703.1"/>
    </source>
</evidence>
<keyword evidence="3 8" id="KW-0347">Helicase</keyword>
<keyword evidence="1" id="KW-0227">DNA damage</keyword>
<feature type="domain" description="Helicase ATP-binding" evidence="7">
    <location>
        <begin position="323"/>
        <end position="485"/>
    </location>
</feature>
<dbReference type="CDD" id="cd17992">
    <property type="entry name" value="DEXHc_RecG"/>
    <property type="match status" value="1"/>
</dbReference>
<organism evidence="8 9">
    <name type="scientific">Geodia barretti</name>
    <name type="common">Barrett's horny sponge</name>
    <dbReference type="NCBI Taxonomy" id="519541"/>
    <lineage>
        <taxon>Eukaryota</taxon>
        <taxon>Metazoa</taxon>
        <taxon>Porifera</taxon>
        <taxon>Demospongiae</taxon>
        <taxon>Heteroscleromorpha</taxon>
        <taxon>Tetractinellida</taxon>
        <taxon>Astrophorina</taxon>
        <taxon>Geodiidae</taxon>
        <taxon>Geodia</taxon>
    </lineage>
</organism>
<protein>
    <submittedName>
        <fullName evidence="8">ATP-dependent DNA helicase RecG</fullName>
    </submittedName>
</protein>
<dbReference type="InterPro" id="IPR047112">
    <property type="entry name" value="RecG/Mfd"/>
</dbReference>
<evidence type="ECO:0000256" key="5">
    <source>
        <dbReference type="ARBA" id="ARBA00023204"/>
    </source>
</evidence>
<dbReference type="AlphaFoldDB" id="A0AA35XBL0"/>
<comment type="caution">
    <text evidence="8">The sequence shown here is derived from an EMBL/GenBank/DDBJ whole genome shotgun (WGS) entry which is preliminary data.</text>
</comment>
<evidence type="ECO:0000256" key="2">
    <source>
        <dbReference type="ARBA" id="ARBA00022801"/>
    </source>
</evidence>